<feature type="domain" description="NAD-dependent epimerase/dehydratase" evidence="1">
    <location>
        <begin position="4"/>
        <end position="219"/>
    </location>
</feature>
<accession>A0A840LBC6</accession>
<dbReference type="Gene3D" id="3.40.50.720">
    <property type="entry name" value="NAD(P)-binding Rossmann-like Domain"/>
    <property type="match status" value="1"/>
</dbReference>
<dbReference type="Pfam" id="PF01370">
    <property type="entry name" value="Epimerase"/>
    <property type="match status" value="1"/>
</dbReference>
<dbReference type="GO" id="GO:0047526">
    <property type="term" value="F:2'-hydroxyisoflavone reductase activity"/>
    <property type="evidence" value="ECO:0007669"/>
    <property type="project" value="UniProtKB-EC"/>
</dbReference>
<gene>
    <name evidence="2" type="ORF">HNP55_002539</name>
</gene>
<dbReference type="AlphaFoldDB" id="A0A840LBC6"/>
<dbReference type="InterPro" id="IPR050177">
    <property type="entry name" value="Lipid_A_modif_metabolic_enz"/>
</dbReference>
<keyword evidence="2" id="KW-0560">Oxidoreductase</keyword>
<evidence type="ECO:0000313" key="3">
    <source>
        <dbReference type="Proteomes" id="UP000562027"/>
    </source>
</evidence>
<keyword evidence="3" id="KW-1185">Reference proteome</keyword>
<dbReference type="InterPro" id="IPR001509">
    <property type="entry name" value="Epimerase_deHydtase"/>
</dbReference>
<dbReference type="SUPFAM" id="SSF51735">
    <property type="entry name" value="NAD(P)-binding Rossmann-fold domains"/>
    <property type="match status" value="1"/>
</dbReference>
<name>A0A840LBC6_9BURK</name>
<dbReference type="InterPro" id="IPR036291">
    <property type="entry name" value="NAD(P)-bd_dom_sf"/>
</dbReference>
<dbReference type="PANTHER" id="PTHR43245:SF13">
    <property type="entry name" value="UDP-D-APIOSE_UDP-D-XYLOSE SYNTHASE 2"/>
    <property type="match status" value="1"/>
</dbReference>
<dbReference type="Proteomes" id="UP000562027">
    <property type="component" value="Unassembled WGS sequence"/>
</dbReference>
<dbReference type="RefSeq" id="WP_184299829.1">
    <property type="nucleotide sequence ID" value="NZ_JACHLP010000005.1"/>
</dbReference>
<proteinExistence type="predicted"/>
<reference evidence="2 3" key="1">
    <citation type="submission" date="2020-08" db="EMBL/GenBank/DDBJ databases">
        <title>Functional genomics of gut bacteria from endangered species of beetles.</title>
        <authorList>
            <person name="Carlos-Shanley C."/>
        </authorList>
    </citation>
    <scope>NUCLEOTIDE SEQUENCE [LARGE SCALE GENOMIC DNA]</scope>
    <source>
        <strain evidence="2 3">S00239</strain>
    </source>
</reference>
<evidence type="ECO:0000313" key="2">
    <source>
        <dbReference type="EMBL" id="MBB4844003.1"/>
    </source>
</evidence>
<dbReference type="EC" id="1.3.1.45" evidence="2"/>
<dbReference type="PANTHER" id="PTHR43245">
    <property type="entry name" value="BIFUNCTIONAL POLYMYXIN RESISTANCE PROTEIN ARNA"/>
    <property type="match status" value="1"/>
</dbReference>
<protein>
    <submittedName>
        <fullName evidence="2">2'-hydroxyisoflavone reductase</fullName>
        <ecNumber evidence="2">1.3.1.45</ecNumber>
    </submittedName>
</protein>
<comment type="caution">
    <text evidence="2">The sequence shown here is derived from an EMBL/GenBank/DDBJ whole genome shotgun (WGS) entry which is preliminary data.</text>
</comment>
<organism evidence="2 3">
    <name type="scientific">Roseateles oligotrophus</name>
    <dbReference type="NCBI Taxonomy" id="1769250"/>
    <lineage>
        <taxon>Bacteria</taxon>
        <taxon>Pseudomonadati</taxon>
        <taxon>Pseudomonadota</taxon>
        <taxon>Betaproteobacteria</taxon>
        <taxon>Burkholderiales</taxon>
        <taxon>Sphaerotilaceae</taxon>
        <taxon>Roseateles</taxon>
    </lineage>
</organism>
<sequence length="338" mass="36700">MRLLVLGGTQFVGRHLVEAALAQGHELTLFNRGQTGAALFARAPQLRRVLGDRRGDLSGLARGEWDAVVDCCAYLPREVEAMARLLQGRVGRYALVSSVSAYASFAAPNREDSALGVLSDPAIEEVTGASYGPLKAACEARLREYFPQACSIVRPSLVVGPHDPTQRFSYWPARIGRARPAEPLLMPIADEAQLQFIDARDLAQFILHLLAANRSGVFNAASTPGSIRGRDLLQACVQATGLGFEPRWQRAELAALMAQGLQPWVDLPLCLPAEPDYAAFMRCENQAALDAGLRLRPLLDTVADTWAWWRGLSAAEQVFSKAGLSPAREAEVLQSLLS</sequence>
<evidence type="ECO:0000259" key="1">
    <source>
        <dbReference type="Pfam" id="PF01370"/>
    </source>
</evidence>
<dbReference type="EMBL" id="JACHLP010000005">
    <property type="protein sequence ID" value="MBB4844003.1"/>
    <property type="molecule type" value="Genomic_DNA"/>
</dbReference>